<dbReference type="Proteomes" id="UP000799092">
    <property type="component" value="Unassembled WGS sequence"/>
</dbReference>
<dbReference type="RefSeq" id="WP_153735731.1">
    <property type="nucleotide sequence ID" value="NZ_WJNG01000003.1"/>
</dbReference>
<reference evidence="1" key="1">
    <citation type="submission" date="2019-11" db="EMBL/GenBank/DDBJ databases">
        <authorList>
            <person name="Li J."/>
        </authorList>
    </citation>
    <scope>NUCLEOTIDE SEQUENCE</scope>
    <source>
        <strain evidence="1">B6B</strain>
    </source>
</reference>
<gene>
    <name evidence="1" type="ORF">GH741_05255</name>
</gene>
<protein>
    <submittedName>
        <fullName evidence="1">Uncharacterized protein</fullName>
    </submittedName>
</protein>
<dbReference type="AlphaFoldDB" id="A0A6A8DE79"/>
<evidence type="ECO:0000313" key="1">
    <source>
        <dbReference type="EMBL" id="MRH42081.1"/>
    </source>
</evidence>
<comment type="caution">
    <text evidence="1">The sequence shown here is derived from an EMBL/GenBank/DDBJ whole genome shotgun (WGS) entry which is preliminary data.</text>
</comment>
<sequence>MKLTIGQFKRLYSVVKEGDPSCLKGVFYSTSKEELLRKAVNPSKYLNDTRLLDIIWEGEGLYHIWHDQGNLKLVNSIRAFEGTTGMNHKIYLGNQEEIKNAVVEELSNINSNFLYMVWQIDQFAQMTGKYRDIILLESCLSNRRLSESEVFEILHFEVKAPEFYRVYEIRELAPEDLAEYFVQKNLNHLLV</sequence>
<proteinExistence type="predicted"/>
<accession>A0A6A8DE79</accession>
<keyword evidence="2" id="KW-1185">Reference proteome</keyword>
<evidence type="ECO:0000313" key="2">
    <source>
        <dbReference type="Proteomes" id="UP000799092"/>
    </source>
</evidence>
<dbReference type="OrthoDB" id="2948695at2"/>
<name>A0A6A8DE79_9BACI</name>
<organism evidence="1 2">
    <name type="scientific">Aquibacillus halophilus</name>
    <dbReference type="NCBI Taxonomy" id="930132"/>
    <lineage>
        <taxon>Bacteria</taxon>
        <taxon>Bacillati</taxon>
        <taxon>Bacillota</taxon>
        <taxon>Bacilli</taxon>
        <taxon>Bacillales</taxon>
        <taxon>Bacillaceae</taxon>
        <taxon>Aquibacillus</taxon>
    </lineage>
</organism>
<dbReference type="EMBL" id="WJNG01000003">
    <property type="protein sequence ID" value="MRH42081.1"/>
    <property type="molecule type" value="Genomic_DNA"/>
</dbReference>